<dbReference type="EMBL" id="JAVRRT010000004">
    <property type="protein sequence ID" value="KAK5172989.1"/>
    <property type="molecule type" value="Genomic_DNA"/>
</dbReference>
<protein>
    <submittedName>
        <fullName evidence="2">Uncharacterized protein</fullName>
    </submittedName>
</protein>
<feature type="compositionally biased region" description="Low complexity" evidence="1">
    <location>
        <begin position="396"/>
        <end position="413"/>
    </location>
</feature>
<feature type="compositionally biased region" description="Polar residues" evidence="1">
    <location>
        <begin position="495"/>
        <end position="511"/>
    </location>
</feature>
<accession>A0AAV9PGW4</accession>
<dbReference type="AlphaFoldDB" id="A0AAV9PGW4"/>
<dbReference type="Proteomes" id="UP001337655">
    <property type="component" value="Unassembled WGS sequence"/>
</dbReference>
<feature type="compositionally biased region" description="Basic and acidic residues" evidence="1">
    <location>
        <begin position="155"/>
        <end position="173"/>
    </location>
</feature>
<dbReference type="GeneID" id="89924458"/>
<proteinExistence type="predicted"/>
<feature type="compositionally biased region" description="Low complexity" evidence="1">
    <location>
        <begin position="207"/>
        <end position="234"/>
    </location>
</feature>
<sequence>MSGNPFRKAKGARLPDQQSYPFRTDDDSNDSPPPAPSTPTEKKKKKKTVKIQTPPHSPESPPRRRSSGNISPPPPARTREDDVEESDSTTTADSDLEDALRNTRRNLGSLAPPTQLGFGGGNDVREQGSNGGGGAPYNPFARTLATSEAAFGLQRNRDEGQQQEGGERRDAERNGGASGRPAMNVDQFKNILLGSAQPPSPAPAPTPSSQSQAPAPRFQDSSSNTDASSASQQSLFDPYHEMDSETPRTSFDQMDSPSDSSDDAGDEENSGLMSGTTRLDDFAPPAPPKHNHGRPLTANAAEARGPQTVSFADFDDSVSGGPKRSQNLNVPPLHRSPSDLNKPLPPPPQEPMSPRTTEAPHPASDDSSEQQQEPVSTSTEDPAQAKKAPPPPPPSSRRGGQAASSHARARSTSNITESSSHDDTTSAQQPAPKESEPTPKAAAAPPPPPPSRKTKLSAQPPNPSTEAPSDSPSPAPAAESTKIMPPPPPRRTASKAGSSMHRSPSAASHSSVQRKENSTPSAAAPPAPPPRRGVGSAKRESLDAERTGSGQSGVASPSKEMERDVLADMTAFQAEIDALRKKAEGAG</sequence>
<gene>
    <name evidence="2" type="ORF">LTR77_003111</name>
</gene>
<reference evidence="2 3" key="1">
    <citation type="submission" date="2023-08" db="EMBL/GenBank/DDBJ databases">
        <title>Black Yeasts Isolated from many extreme environments.</title>
        <authorList>
            <person name="Coleine C."/>
            <person name="Stajich J.E."/>
            <person name="Selbmann L."/>
        </authorList>
    </citation>
    <scope>NUCLEOTIDE SEQUENCE [LARGE SCALE GENOMIC DNA]</scope>
    <source>
        <strain evidence="2 3">CCFEE 5935</strain>
    </source>
</reference>
<feature type="compositionally biased region" description="Low complexity" evidence="1">
    <location>
        <begin position="250"/>
        <end position="259"/>
    </location>
</feature>
<feature type="compositionally biased region" description="Acidic residues" evidence="1">
    <location>
        <begin position="260"/>
        <end position="269"/>
    </location>
</feature>
<evidence type="ECO:0000313" key="3">
    <source>
        <dbReference type="Proteomes" id="UP001337655"/>
    </source>
</evidence>
<comment type="caution">
    <text evidence="2">The sequence shown here is derived from an EMBL/GenBank/DDBJ whole genome shotgun (WGS) entry which is preliminary data.</text>
</comment>
<feature type="region of interest" description="Disordered" evidence="1">
    <location>
        <begin position="1"/>
        <end position="566"/>
    </location>
</feature>
<dbReference type="RefSeq" id="XP_064661707.1">
    <property type="nucleotide sequence ID" value="XM_064800368.1"/>
</dbReference>
<organism evidence="2 3">
    <name type="scientific">Saxophila tyrrhenica</name>
    <dbReference type="NCBI Taxonomy" id="1690608"/>
    <lineage>
        <taxon>Eukaryota</taxon>
        <taxon>Fungi</taxon>
        <taxon>Dikarya</taxon>
        <taxon>Ascomycota</taxon>
        <taxon>Pezizomycotina</taxon>
        <taxon>Dothideomycetes</taxon>
        <taxon>Dothideomycetidae</taxon>
        <taxon>Mycosphaerellales</taxon>
        <taxon>Extremaceae</taxon>
        <taxon>Saxophila</taxon>
    </lineage>
</organism>
<keyword evidence="3" id="KW-1185">Reference proteome</keyword>
<feature type="compositionally biased region" description="Low complexity" evidence="1">
    <location>
        <begin position="464"/>
        <end position="481"/>
    </location>
</feature>
<evidence type="ECO:0000313" key="2">
    <source>
        <dbReference type="EMBL" id="KAK5172989.1"/>
    </source>
</evidence>
<name>A0AAV9PGW4_9PEZI</name>
<feature type="compositionally biased region" description="Basic and acidic residues" evidence="1">
    <location>
        <begin position="537"/>
        <end position="546"/>
    </location>
</feature>
<evidence type="ECO:0000256" key="1">
    <source>
        <dbReference type="SAM" id="MobiDB-lite"/>
    </source>
</evidence>
<feature type="compositionally biased region" description="Polar residues" evidence="1">
    <location>
        <begin position="369"/>
        <end position="381"/>
    </location>
</feature>